<comment type="caution">
    <text evidence="2">The sequence shown here is derived from an EMBL/GenBank/DDBJ whole genome shotgun (WGS) entry which is preliminary data.</text>
</comment>
<dbReference type="PANTHER" id="PTHR12496:SF2">
    <property type="entry name" value="METHYLTRANSFERASE-LIKE PROTEIN 25B"/>
    <property type="match status" value="1"/>
</dbReference>
<keyword evidence="3" id="KW-1185">Reference proteome</keyword>
<dbReference type="Pfam" id="PF13679">
    <property type="entry name" value="Methyltransf_32"/>
    <property type="match status" value="1"/>
</dbReference>
<feature type="domain" description="Methyltransferase" evidence="1">
    <location>
        <begin position="172"/>
        <end position="330"/>
    </location>
</feature>
<accession>A0AAN9VA18</accession>
<proteinExistence type="predicted"/>
<reference evidence="2 3" key="1">
    <citation type="submission" date="2024-03" db="EMBL/GenBank/DDBJ databases">
        <title>The genome assembly and annotation of the cricket Gryllus longicercus Weissman &amp; Gray.</title>
        <authorList>
            <person name="Szrajer S."/>
            <person name="Gray D."/>
            <person name="Ylla G."/>
        </authorList>
    </citation>
    <scope>NUCLEOTIDE SEQUENCE [LARGE SCALE GENOMIC DNA]</scope>
    <source>
        <strain evidence="2">DAG 2021-001</strain>
        <tissue evidence="2">Whole body minus gut</tissue>
    </source>
</reference>
<evidence type="ECO:0000259" key="1">
    <source>
        <dbReference type="Pfam" id="PF13679"/>
    </source>
</evidence>
<dbReference type="InterPro" id="IPR052220">
    <property type="entry name" value="METTL25"/>
</dbReference>
<name>A0AAN9VA18_9ORTH</name>
<dbReference type="PANTHER" id="PTHR12496">
    <property type="entry name" value="CGI-41 METHYLTRANSFERASE"/>
    <property type="match status" value="1"/>
</dbReference>
<organism evidence="2 3">
    <name type="scientific">Gryllus longicercus</name>
    <dbReference type="NCBI Taxonomy" id="2509291"/>
    <lineage>
        <taxon>Eukaryota</taxon>
        <taxon>Metazoa</taxon>
        <taxon>Ecdysozoa</taxon>
        <taxon>Arthropoda</taxon>
        <taxon>Hexapoda</taxon>
        <taxon>Insecta</taxon>
        <taxon>Pterygota</taxon>
        <taxon>Neoptera</taxon>
        <taxon>Polyneoptera</taxon>
        <taxon>Orthoptera</taxon>
        <taxon>Ensifera</taxon>
        <taxon>Gryllidea</taxon>
        <taxon>Grylloidea</taxon>
        <taxon>Gryllidae</taxon>
        <taxon>Gryllinae</taxon>
        <taxon>Gryllus</taxon>
    </lineage>
</organism>
<dbReference type="Proteomes" id="UP001378592">
    <property type="component" value="Unassembled WGS sequence"/>
</dbReference>
<dbReference type="SUPFAM" id="SSF53335">
    <property type="entry name" value="S-adenosyl-L-methionine-dependent methyltransferases"/>
    <property type="match status" value="1"/>
</dbReference>
<gene>
    <name evidence="2" type="ORF">R5R35_013864</name>
</gene>
<dbReference type="InterPro" id="IPR029063">
    <property type="entry name" value="SAM-dependent_MTases_sf"/>
</dbReference>
<dbReference type="EMBL" id="JAZDUA010000446">
    <property type="protein sequence ID" value="KAK7792480.1"/>
    <property type="molecule type" value="Genomic_DNA"/>
</dbReference>
<evidence type="ECO:0000313" key="3">
    <source>
        <dbReference type="Proteomes" id="UP001378592"/>
    </source>
</evidence>
<protein>
    <recommendedName>
        <fullName evidence="1">Methyltransferase domain-containing protein</fullName>
    </recommendedName>
</protein>
<dbReference type="AlphaFoldDB" id="A0AAN9VA18"/>
<sequence>MYSQFNTLQMTTNLREYSEVKQRVEHGIKILRSYSWLLDSFVLDFYIEKHWEKLPVKWRHLLDTVELDELGCLLDYRNANPSFKRVWPLSFLALRSAAHMLSVSRKQAESLNALFYKSNAHFEPTDNLHQSSSNQIKLDNISAGSMEDQILGNEFIINPKFSHIFVKHVKPKKRHEVALMAKITAETAKSTGCSYVVDVGSGLGHLARMLAYGYDLQVCCLEAQHTLAQQARKLDLELEVTMTKYISNDQSLDFCRPVHVSNTLNSSVDENYFVQVLKTAFGMENTDINFGIVGLHPCGDLGPLLLHLFIKCPNARFINIVGCCYMKLSTSEQKNVVNFQGYPLSNFISEQACSLSYEAREIACHAIENYCERLCSGNVSHLKVHCYRATLERLLVKFWPNLRHSGIRSIRHSNELPFDKYCHAATERLGVVLPEEEINSKETRDDLSQWKRVVIFYSLRLLLAPLVETVLLFDRLFYLLELGLNGTLIPVFDPCLSPRNHILIATKQINK</sequence>
<evidence type="ECO:0000313" key="2">
    <source>
        <dbReference type="EMBL" id="KAK7792480.1"/>
    </source>
</evidence>
<dbReference type="InterPro" id="IPR025714">
    <property type="entry name" value="Methyltranfer_dom"/>
</dbReference>